<evidence type="ECO:0000256" key="1">
    <source>
        <dbReference type="SAM" id="MobiDB-lite"/>
    </source>
</evidence>
<accession>A0AAD7W4L6</accession>
<keyword evidence="3" id="KW-1185">Reference proteome</keyword>
<feature type="compositionally biased region" description="Basic residues" evidence="1">
    <location>
        <begin position="91"/>
        <end position="110"/>
    </location>
</feature>
<sequence length="154" mass="16748">MYGSTQIQSHMCDQDQCIQSTKFVLQAASTPLLHSEPVAMSGEPPLPGRTSLGGHCASLAPGHHHHHPPTPTTTPLPSTASGLCWEGGSDHHHHHHYPHPHPQHHHHHHLRIPDETPTPPGMLPCSQATQLYDPASMDSLHEDSVRGLVKLSSV</sequence>
<feature type="region of interest" description="Disordered" evidence="1">
    <location>
        <begin position="36"/>
        <end position="78"/>
    </location>
</feature>
<reference evidence="2" key="1">
    <citation type="journal article" date="2023" name="Science">
        <title>Genome structures resolve the early diversification of teleost fishes.</title>
        <authorList>
            <person name="Parey E."/>
            <person name="Louis A."/>
            <person name="Montfort J."/>
            <person name="Bouchez O."/>
            <person name="Roques C."/>
            <person name="Iampietro C."/>
            <person name="Lluch J."/>
            <person name="Castinel A."/>
            <person name="Donnadieu C."/>
            <person name="Desvignes T."/>
            <person name="Floi Bucao C."/>
            <person name="Jouanno E."/>
            <person name="Wen M."/>
            <person name="Mejri S."/>
            <person name="Dirks R."/>
            <person name="Jansen H."/>
            <person name="Henkel C."/>
            <person name="Chen W.J."/>
            <person name="Zahm M."/>
            <person name="Cabau C."/>
            <person name="Klopp C."/>
            <person name="Thompson A.W."/>
            <person name="Robinson-Rechavi M."/>
            <person name="Braasch I."/>
            <person name="Lecointre G."/>
            <person name="Bobe J."/>
            <person name="Postlethwait J.H."/>
            <person name="Berthelot C."/>
            <person name="Roest Crollius H."/>
            <person name="Guiguen Y."/>
        </authorList>
    </citation>
    <scope>NUCLEOTIDE SEQUENCE</scope>
    <source>
        <strain evidence="2">NC1722</strain>
    </source>
</reference>
<dbReference type="AlphaFoldDB" id="A0AAD7W4L6"/>
<evidence type="ECO:0000313" key="3">
    <source>
        <dbReference type="Proteomes" id="UP001221898"/>
    </source>
</evidence>
<dbReference type="Proteomes" id="UP001221898">
    <property type="component" value="Unassembled WGS sequence"/>
</dbReference>
<feature type="region of interest" description="Disordered" evidence="1">
    <location>
        <begin position="90"/>
        <end position="128"/>
    </location>
</feature>
<gene>
    <name evidence="2" type="ORF">AAFF_G00222910</name>
</gene>
<protein>
    <submittedName>
        <fullName evidence="2">Uncharacterized protein</fullName>
    </submittedName>
</protein>
<dbReference type="EMBL" id="JAINUG010000298">
    <property type="protein sequence ID" value="KAJ8383278.1"/>
    <property type="molecule type" value="Genomic_DNA"/>
</dbReference>
<comment type="caution">
    <text evidence="2">The sequence shown here is derived from an EMBL/GenBank/DDBJ whole genome shotgun (WGS) entry which is preliminary data.</text>
</comment>
<organism evidence="2 3">
    <name type="scientific">Aldrovandia affinis</name>
    <dbReference type="NCBI Taxonomy" id="143900"/>
    <lineage>
        <taxon>Eukaryota</taxon>
        <taxon>Metazoa</taxon>
        <taxon>Chordata</taxon>
        <taxon>Craniata</taxon>
        <taxon>Vertebrata</taxon>
        <taxon>Euteleostomi</taxon>
        <taxon>Actinopterygii</taxon>
        <taxon>Neopterygii</taxon>
        <taxon>Teleostei</taxon>
        <taxon>Notacanthiformes</taxon>
        <taxon>Halosauridae</taxon>
        <taxon>Aldrovandia</taxon>
    </lineage>
</organism>
<name>A0AAD7W4L6_9TELE</name>
<proteinExistence type="predicted"/>
<evidence type="ECO:0000313" key="2">
    <source>
        <dbReference type="EMBL" id="KAJ8383278.1"/>
    </source>
</evidence>